<dbReference type="InterPro" id="IPR045361">
    <property type="entry name" value="CIS_tube_prot_N"/>
</dbReference>
<feature type="domain" description="Contractile injection system tube protein N-terminal" evidence="1">
    <location>
        <begin position="28"/>
        <end position="169"/>
    </location>
</feature>
<reference evidence="2 3" key="1">
    <citation type="submission" date="2018-03" db="EMBL/GenBank/DDBJ databases">
        <title>Draft genome of Nitrosomonas supralitoralis APG5.</title>
        <authorList>
            <person name="Urakawa H."/>
            <person name="Lopez J.V."/>
        </authorList>
    </citation>
    <scope>NUCLEOTIDE SEQUENCE [LARGE SCALE GENOMIC DNA]</scope>
    <source>
        <strain evidence="2 3">APG5</strain>
    </source>
</reference>
<gene>
    <name evidence="2" type="ORF">C7H79_00605</name>
</gene>
<accession>A0A2P7NZV3</accession>
<keyword evidence="3" id="KW-1185">Reference proteome</keyword>
<dbReference type="OrthoDB" id="9815939at2"/>
<comment type="caution">
    <text evidence="2">The sequence shown here is derived from an EMBL/GenBank/DDBJ whole genome shotgun (WGS) entry which is preliminary data.</text>
</comment>
<dbReference type="Pfam" id="PF19266">
    <property type="entry name" value="CIS_tube"/>
    <property type="match status" value="1"/>
</dbReference>
<sequence length="234" mass="25998">MAARGGAKALLTISPCSVNNGKISIDGSKKQFKALINPAGYEHAFQLYYSKNKVLGQPGAETKYDVSLPEKITLKDLVLDGTGVVKSGRSSSNSIPMSVKDQIELLKNVVYTYLGNKHEAPIVQLKWGKLLFYGRLESLKFDYTLFKPNGAPLRAKVALSFIEYQSSEEISKEAAMQSPDLTHLVEVKAGDTLPLLCYRIYQDSTYYSEVAKINNLTNFRDLKPGIKLQFPPLR</sequence>
<evidence type="ECO:0000313" key="3">
    <source>
        <dbReference type="Proteomes" id="UP000241912"/>
    </source>
</evidence>
<dbReference type="RefSeq" id="WP_106705350.1">
    <property type="nucleotide sequence ID" value="NZ_PXXU01000001.1"/>
</dbReference>
<dbReference type="Proteomes" id="UP000241912">
    <property type="component" value="Unassembled WGS sequence"/>
</dbReference>
<dbReference type="EMBL" id="PXXU01000001">
    <property type="protein sequence ID" value="PSJ18967.1"/>
    <property type="molecule type" value="Genomic_DNA"/>
</dbReference>
<evidence type="ECO:0000259" key="1">
    <source>
        <dbReference type="Pfam" id="PF19266"/>
    </source>
</evidence>
<proteinExistence type="predicted"/>
<organism evidence="2 3">
    <name type="scientific">Nitrosomonas supralitoralis</name>
    <dbReference type="NCBI Taxonomy" id="2116706"/>
    <lineage>
        <taxon>Bacteria</taxon>
        <taxon>Pseudomonadati</taxon>
        <taxon>Pseudomonadota</taxon>
        <taxon>Betaproteobacteria</taxon>
        <taxon>Nitrosomonadales</taxon>
        <taxon>Nitrosomonadaceae</taxon>
        <taxon>Nitrosomonas</taxon>
    </lineage>
</organism>
<protein>
    <submittedName>
        <fullName evidence="2">Peptidoglycan-binding protein</fullName>
    </submittedName>
</protein>
<evidence type="ECO:0000313" key="2">
    <source>
        <dbReference type="EMBL" id="PSJ18967.1"/>
    </source>
</evidence>
<name>A0A2P7NZV3_9PROT</name>
<dbReference type="AlphaFoldDB" id="A0A2P7NZV3"/>